<keyword evidence="8 13" id="KW-0472">Membrane</keyword>
<dbReference type="EMBL" id="NXLX01000001">
    <property type="protein sequence ID" value="RDU74659.1"/>
    <property type="molecule type" value="Genomic_DNA"/>
</dbReference>
<evidence type="ECO:0000256" key="11">
    <source>
        <dbReference type="ARBA" id="ARBA00025614"/>
    </source>
</evidence>
<comment type="subcellular location">
    <subcellularLocation>
        <location evidence="13">Cell membrane</location>
        <topology evidence="13">Single-pass membrane protein</topology>
    </subcellularLocation>
    <subcellularLocation>
        <location evidence="12">Endomembrane system</location>
        <topology evidence="12">Single-pass membrane protein</topology>
    </subcellularLocation>
</comment>
<dbReference type="GO" id="GO:0016787">
    <property type="term" value="F:hydrolase activity"/>
    <property type="evidence" value="ECO:0007669"/>
    <property type="project" value="UniProtKB-KW"/>
</dbReference>
<gene>
    <name evidence="13" type="primary">atpF</name>
    <name evidence="16" type="ORF">CQA57_00995</name>
</gene>
<evidence type="ECO:0000313" key="16">
    <source>
        <dbReference type="EMBL" id="RDU74659.1"/>
    </source>
</evidence>
<keyword evidence="9 13" id="KW-0066">ATP synthesis</keyword>
<dbReference type="NCBIfam" id="NF006292">
    <property type="entry name" value="PRK08475.1"/>
    <property type="match status" value="1"/>
</dbReference>
<feature type="coiled-coil region" evidence="15">
    <location>
        <begin position="58"/>
        <end position="103"/>
    </location>
</feature>
<dbReference type="Pfam" id="PF00430">
    <property type="entry name" value="ATP-synt_B"/>
    <property type="match status" value="1"/>
</dbReference>
<organism evidence="16 17">
    <name type="scientific">Helicobacter anseris</name>
    <dbReference type="NCBI Taxonomy" id="375926"/>
    <lineage>
        <taxon>Bacteria</taxon>
        <taxon>Pseudomonadati</taxon>
        <taxon>Campylobacterota</taxon>
        <taxon>Epsilonproteobacteria</taxon>
        <taxon>Campylobacterales</taxon>
        <taxon>Helicobacteraceae</taxon>
        <taxon>Helicobacter</taxon>
    </lineage>
</organism>
<evidence type="ECO:0000256" key="10">
    <source>
        <dbReference type="ARBA" id="ARBA00025198"/>
    </source>
</evidence>
<evidence type="ECO:0000256" key="3">
    <source>
        <dbReference type="ARBA" id="ARBA00022547"/>
    </source>
</evidence>
<evidence type="ECO:0000256" key="2">
    <source>
        <dbReference type="ARBA" id="ARBA00022448"/>
    </source>
</evidence>
<dbReference type="PANTHER" id="PTHR33445:SF2">
    <property type="entry name" value="ATP SYNTHASE SUBUNIT B', CHLOROPLASTIC"/>
    <property type="match status" value="1"/>
</dbReference>
<evidence type="ECO:0000256" key="7">
    <source>
        <dbReference type="ARBA" id="ARBA00023065"/>
    </source>
</evidence>
<comment type="similarity">
    <text evidence="1 13 14">Belongs to the ATPase B chain family.</text>
</comment>
<evidence type="ECO:0000256" key="1">
    <source>
        <dbReference type="ARBA" id="ARBA00005513"/>
    </source>
</evidence>
<keyword evidence="2 13" id="KW-0813">Transport</keyword>
<dbReference type="GO" id="GO:0005886">
    <property type="term" value="C:plasma membrane"/>
    <property type="evidence" value="ECO:0007669"/>
    <property type="project" value="UniProtKB-SubCell"/>
</dbReference>
<accession>A0A3D8JAZ6</accession>
<dbReference type="CDD" id="cd06503">
    <property type="entry name" value="ATP-synt_Fo_b"/>
    <property type="match status" value="1"/>
</dbReference>
<dbReference type="Proteomes" id="UP000256695">
    <property type="component" value="Unassembled WGS sequence"/>
</dbReference>
<evidence type="ECO:0000256" key="4">
    <source>
        <dbReference type="ARBA" id="ARBA00022692"/>
    </source>
</evidence>
<evidence type="ECO:0000256" key="12">
    <source>
        <dbReference type="ARBA" id="ARBA00037847"/>
    </source>
</evidence>
<dbReference type="OrthoDB" id="5373033at2"/>
<keyword evidence="16" id="KW-0378">Hydrolase</keyword>
<evidence type="ECO:0000256" key="5">
    <source>
        <dbReference type="ARBA" id="ARBA00022781"/>
    </source>
</evidence>
<keyword evidence="6 13" id="KW-1133">Transmembrane helix</keyword>
<protein>
    <recommendedName>
        <fullName evidence="13">ATP synthase subunit b</fullName>
    </recommendedName>
    <alternativeName>
        <fullName evidence="13">ATP synthase F(0) sector subunit b</fullName>
    </alternativeName>
    <alternativeName>
        <fullName evidence="13">ATPase subunit I</fullName>
    </alternativeName>
    <alternativeName>
        <fullName evidence="13">F-type ATPase subunit b</fullName>
        <shortName evidence="13">F-ATPase subunit b</shortName>
    </alternativeName>
</protein>
<name>A0A3D8JAZ6_9HELI</name>
<dbReference type="GO" id="GO:0045259">
    <property type="term" value="C:proton-transporting ATP synthase complex"/>
    <property type="evidence" value="ECO:0007669"/>
    <property type="project" value="UniProtKB-KW"/>
</dbReference>
<evidence type="ECO:0000313" key="17">
    <source>
        <dbReference type="Proteomes" id="UP000256695"/>
    </source>
</evidence>
<comment type="caution">
    <text evidence="16">The sequence shown here is derived from an EMBL/GenBank/DDBJ whole genome shotgun (WGS) entry which is preliminary data.</text>
</comment>
<comment type="function">
    <text evidence="10 13">F(1)F(0) ATP synthase produces ATP from ADP in the presence of a proton or sodium gradient. F-type ATPases consist of two structural domains, F(1) containing the extramembraneous catalytic core and F(0) containing the membrane proton channel, linked together by a central stalk and a peripheral stalk. During catalysis, ATP synthesis in the catalytic domain of F(1) is coupled via a rotary mechanism of the central stalk subunits to proton translocation.</text>
</comment>
<keyword evidence="15" id="KW-0175">Coiled coil</keyword>
<keyword evidence="4 13" id="KW-0812">Transmembrane</keyword>
<reference evidence="16 17" key="1">
    <citation type="submission" date="2018-04" db="EMBL/GenBank/DDBJ databases">
        <title>Novel Campyloabacter and Helicobacter Species and Strains.</title>
        <authorList>
            <person name="Mannion A.J."/>
            <person name="Shen Z."/>
            <person name="Fox J.G."/>
        </authorList>
    </citation>
    <scope>NUCLEOTIDE SEQUENCE [LARGE SCALE GENOMIC DNA]</scope>
    <source>
        <strain evidence="16 17">MIT 04-9362</strain>
    </source>
</reference>
<dbReference type="PANTHER" id="PTHR33445">
    <property type="entry name" value="ATP SYNTHASE SUBUNIT B', CHLOROPLASTIC"/>
    <property type="match status" value="1"/>
</dbReference>
<comment type="subunit">
    <text evidence="13">F-type ATPases have 2 components, F(1) - the catalytic core - and F(0) - the membrane proton channel. F(1) has five subunits: alpha(3), beta(3), gamma(1), delta(1), epsilon(1). F(0) has three main subunits: a(1), b(2) and c(10-14). The alpha and beta chains form an alternating ring which encloses part of the gamma chain. F(1) is attached to F(0) by a central stalk formed by the gamma and epsilon chains, while a peripheral stalk is formed by the delta and b chains.</text>
</comment>
<dbReference type="GO" id="GO:0046933">
    <property type="term" value="F:proton-transporting ATP synthase activity, rotational mechanism"/>
    <property type="evidence" value="ECO:0007669"/>
    <property type="project" value="UniProtKB-UniRule"/>
</dbReference>
<dbReference type="InterPro" id="IPR002146">
    <property type="entry name" value="ATP_synth_b/b'su_bac/chlpt"/>
</dbReference>
<evidence type="ECO:0000256" key="13">
    <source>
        <dbReference type="HAMAP-Rule" id="MF_01398"/>
    </source>
</evidence>
<proteinExistence type="inferred from homology"/>
<comment type="function">
    <text evidence="11">Component of the F(0) channel, it forms part of the peripheral stalk, linking F(1) to F(0). The b'-subunit is a diverged and duplicated form of b found in plants and photosynthetic bacteria.</text>
</comment>
<keyword evidence="3 13" id="KW-0138">CF(0)</keyword>
<dbReference type="GO" id="GO:0046961">
    <property type="term" value="F:proton-transporting ATPase activity, rotational mechanism"/>
    <property type="evidence" value="ECO:0007669"/>
    <property type="project" value="TreeGrafter"/>
</dbReference>
<dbReference type="InterPro" id="IPR050059">
    <property type="entry name" value="ATP_synthase_B_chain"/>
</dbReference>
<dbReference type="GO" id="GO:0012505">
    <property type="term" value="C:endomembrane system"/>
    <property type="evidence" value="ECO:0007669"/>
    <property type="project" value="UniProtKB-SubCell"/>
</dbReference>
<evidence type="ECO:0000256" key="9">
    <source>
        <dbReference type="ARBA" id="ARBA00023310"/>
    </source>
</evidence>
<keyword evidence="17" id="KW-1185">Reference proteome</keyword>
<evidence type="ECO:0000256" key="15">
    <source>
        <dbReference type="SAM" id="Coils"/>
    </source>
</evidence>
<feature type="transmembrane region" description="Helical" evidence="13">
    <location>
        <begin position="36"/>
        <end position="54"/>
    </location>
</feature>
<evidence type="ECO:0000256" key="8">
    <source>
        <dbReference type="ARBA" id="ARBA00023136"/>
    </source>
</evidence>
<dbReference type="HAMAP" id="MF_01398">
    <property type="entry name" value="ATP_synth_b_bprime"/>
    <property type="match status" value="1"/>
</dbReference>
<keyword evidence="7 13" id="KW-0406">Ion transport</keyword>
<keyword evidence="5 13" id="KW-0375">Hydrogen ion transport</keyword>
<sequence>MMRIILCFFVVFSSLIFASAVDISKTDIVERSINFIIFIAILWYLLAGKLKAFFGARREKIAQRLSEVQEKLKIAKNNKEQALRKLEEAKEQASQILANAKKEAYLIAQKIEEQSSVDIEIMRKNLEILMEFEQRKMEKEVVDEVLQEVFAQSKLNTTEYVNILEKKVV</sequence>
<evidence type="ECO:0000256" key="6">
    <source>
        <dbReference type="ARBA" id="ARBA00022989"/>
    </source>
</evidence>
<evidence type="ECO:0000256" key="14">
    <source>
        <dbReference type="RuleBase" id="RU003848"/>
    </source>
</evidence>
<keyword evidence="13" id="KW-1003">Cell membrane</keyword>
<dbReference type="AlphaFoldDB" id="A0A3D8JAZ6"/>